<dbReference type="InterPro" id="IPR023393">
    <property type="entry name" value="START-like_dom_sf"/>
</dbReference>
<evidence type="ECO:0000313" key="5">
    <source>
        <dbReference type="Proteomes" id="UP000791080"/>
    </source>
</evidence>
<evidence type="ECO:0000313" key="4">
    <source>
        <dbReference type="EMBL" id="MCP2333837.1"/>
    </source>
</evidence>
<comment type="caution">
    <text evidence="4">The sequence shown here is derived from an EMBL/GenBank/DDBJ whole genome shotgun (WGS) entry which is preliminary data.</text>
</comment>
<gene>
    <name evidence="4" type="ORF">G443_004107</name>
</gene>
<accession>A0ABT1JMU6</accession>
<keyword evidence="2" id="KW-0436">Ligase</keyword>
<evidence type="ECO:0000256" key="2">
    <source>
        <dbReference type="ARBA" id="ARBA00022598"/>
    </source>
</evidence>
<comment type="similarity">
    <text evidence="1">Belongs to the ATP-dependent AMP-binding enzyme family.</text>
</comment>
<dbReference type="CDD" id="cd07812">
    <property type="entry name" value="SRPBCC"/>
    <property type="match status" value="1"/>
</dbReference>
<reference evidence="4 5" key="2">
    <citation type="submission" date="2022-06" db="EMBL/GenBank/DDBJ databases">
        <title>Genomic Encyclopedia of Type Strains, Phase I: the one thousand microbial genomes (KMG-I) project.</title>
        <authorList>
            <person name="Kyrpides N."/>
        </authorList>
    </citation>
    <scope>NUCLEOTIDE SEQUENCE [LARGE SCALE GENOMIC DNA]</scope>
    <source>
        <strain evidence="4 5">DSM 43889</strain>
    </source>
</reference>
<dbReference type="Pfam" id="PF00501">
    <property type="entry name" value="AMP-binding"/>
    <property type="match status" value="1"/>
</dbReference>
<name>A0ABT1JMU6_ACTCY</name>
<feature type="domain" description="AMP-dependent synthetase/ligase" evidence="3">
    <location>
        <begin position="204"/>
        <end position="549"/>
    </location>
</feature>
<dbReference type="InterPro" id="IPR042099">
    <property type="entry name" value="ANL_N_sf"/>
</dbReference>
<evidence type="ECO:0000256" key="1">
    <source>
        <dbReference type="ARBA" id="ARBA00006432"/>
    </source>
</evidence>
<dbReference type="PANTHER" id="PTHR43201">
    <property type="entry name" value="ACYL-COA SYNTHETASE"/>
    <property type="match status" value="1"/>
</dbReference>
<dbReference type="SUPFAM" id="SSF55961">
    <property type="entry name" value="Bet v1-like"/>
    <property type="match status" value="1"/>
</dbReference>
<evidence type="ECO:0000259" key="3">
    <source>
        <dbReference type="Pfam" id="PF00501"/>
    </source>
</evidence>
<dbReference type="EMBL" id="AUBJ02000001">
    <property type="protein sequence ID" value="MCP2333837.1"/>
    <property type="molecule type" value="Genomic_DNA"/>
</dbReference>
<protein>
    <submittedName>
        <fullName evidence="4">Fatty-acyl-CoA synthase</fullName>
    </submittedName>
</protein>
<dbReference type="Gene3D" id="3.30.530.20">
    <property type="match status" value="1"/>
</dbReference>
<dbReference type="Gene3D" id="3.40.50.12780">
    <property type="entry name" value="N-terminal domain of ligase-like"/>
    <property type="match status" value="1"/>
</dbReference>
<dbReference type="CDD" id="cd04433">
    <property type="entry name" value="AFD_class_I"/>
    <property type="match status" value="1"/>
</dbReference>
<dbReference type="SUPFAM" id="SSF56801">
    <property type="entry name" value="Acetyl-CoA synthetase-like"/>
    <property type="match status" value="1"/>
</dbReference>
<dbReference type="PANTHER" id="PTHR43201:SF5">
    <property type="entry name" value="MEDIUM-CHAIN ACYL-COA LIGASE ACSF2, MITOCHONDRIAL"/>
    <property type="match status" value="1"/>
</dbReference>
<sequence>MTRVEVRRTFAQSPDRLWSWLGEPTTYPSFLPEVTRLQPVGHEQHAPGDRYQLSRRGTAGRPATHLTVEVRDAARRIVLSQGPGDIRRLEFRLRPLHGGGTEVRFGVETLVSGPVRRLLDSAGAPVLRRWATRALVRLSHAAEGWPAGHDARASRRGHHLVERWRDLRVLVNNGVLRPDRPDRMVRLAGAWWRWGTSLPLGYTAAAVRHPDRAALIDEHGAVSFAELSERTTRLANALADRGLGETDAVALLCGNHRLLVELLIACSKLGVRTVLLSPRLNADQVSGLLREQRARTVVADAEYRPLLVRAPRNCQRITAWVDAPTRALTVEQLIADFPATPLGRKAAEGTTIVLTSGTGGVARAVPWQDPPRVTPASTVFTRVPLREGERTLMAAPLAHTRGLSALHLCAVLGATLVLRRDFSPGQALREAAQHRCTSMFVQPDLLRGLLDLPPAERLEHDLGSLRAVVSTGAPLPADLAADFQREFGPLLYNLYGSTDVSWVSIATPTDLSAAPGTVGRPPRGIRIAILDEDGNPLPAGREGRIHVGTHASHGRHREDVGGEPPFPELVFTGDLGHVDVSGRLFVRGRERD</sequence>
<reference evidence="4 5" key="1">
    <citation type="submission" date="2013-07" db="EMBL/GenBank/DDBJ databases">
        <authorList>
            <consortium name="DOE Joint Genome Institute"/>
            <person name="Reeve W."/>
            <person name="Huntemann M."/>
            <person name="Han J."/>
            <person name="Chen A."/>
            <person name="Kyrpides N."/>
            <person name="Mavromatis K."/>
            <person name="Markowitz V."/>
            <person name="Palaniappan K."/>
            <person name="Ivanova N."/>
            <person name="Schaumberg A."/>
            <person name="Pati A."/>
            <person name="Liolios K."/>
            <person name="Nordberg H.P."/>
            <person name="Cantor M.N."/>
            <person name="Hua S.X."/>
            <person name="Woyke T."/>
        </authorList>
    </citation>
    <scope>NUCLEOTIDE SEQUENCE [LARGE SCALE GENOMIC DNA]</scope>
    <source>
        <strain evidence="4 5">DSM 43889</strain>
    </source>
</reference>
<keyword evidence="5" id="KW-1185">Reference proteome</keyword>
<organism evidence="4 5">
    <name type="scientific">Actinoalloteichus caeruleus DSM 43889</name>
    <dbReference type="NCBI Taxonomy" id="1120930"/>
    <lineage>
        <taxon>Bacteria</taxon>
        <taxon>Bacillati</taxon>
        <taxon>Actinomycetota</taxon>
        <taxon>Actinomycetes</taxon>
        <taxon>Pseudonocardiales</taxon>
        <taxon>Pseudonocardiaceae</taxon>
        <taxon>Actinoalloteichus</taxon>
        <taxon>Actinoalloteichus cyanogriseus</taxon>
    </lineage>
</organism>
<dbReference type="Pfam" id="PF10604">
    <property type="entry name" value="Polyketide_cyc2"/>
    <property type="match status" value="1"/>
</dbReference>
<dbReference type="Proteomes" id="UP000791080">
    <property type="component" value="Unassembled WGS sequence"/>
</dbReference>
<dbReference type="InterPro" id="IPR019587">
    <property type="entry name" value="Polyketide_cyclase/dehydratase"/>
</dbReference>
<proteinExistence type="inferred from homology"/>
<dbReference type="InterPro" id="IPR000873">
    <property type="entry name" value="AMP-dep_synth/lig_dom"/>
</dbReference>